<dbReference type="Proteomes" id="UP000078419">
    <property type="component" value="Unassembled WGS sequence"/>
</dbReference>
<sequence length="98" mass="11483">MMLLLDSRITLLLLLLRPLVKISFSLLRPLRFLILISMGRFVGLLRDTRVNRLAMGYMQAKLTLEIIREIKGRQRCAVDMALKLAEAHRHPNRVTRRF</sequence>
<organism evidence="1 2">
    <name type="scientific">Anaplasma phagocytophilum</name>
    <name type="common">Ehrlichia phagocytophila</name>
    <dbReference type="NCBI Taxonomy" id="948"/>
    <lineage>
        <taxon>Bacteria</taxon>
        <taxon>Pseudomonadati</taxon>
        <taxon>Pseudomonadota</taxon>
        <taxon>Alphaproteobacteria</taxon>
        <taxon>Rickettsiales</taxon>
        <taxon>Anaplasmataceae</taxon>
        <taxon>Anaplasma</taxon>
        <taxon>phagocytophilum group</taxon>
    </lineage>
</organism>
<dbReference type="AlphaFoldDB" id="A0AA45ZHV8"/>
<reference evidence="2" key="1">
    <citation type="submission" date="2016-03" db="EMBL/GenBank/DDBJ databases">
        <authorList>
            <person name="Loux Valentin"/>
        </authorList>
    </citation>
    <scope>NUCLEOTIDE SEQUENCE [LARGE SCALE GENOMIC DNA]</scope>
    <source>
        <strain evidence="2">C1</strain>
    </source>
</reference>
<gene>
    <name evidence="1" type="ORF">ANAPC1_01169</name>
</gene>
<protein>
    <submittedName>
        <fullName evidence="1">Uncharacterized protein</fullName>
    </submittedName>
</protein>
<proteinExistence type="predicted"/>
<accession>A0AA45ZHV8</accession>
<name>A0AA45ZHV8_ANAPH</name>
<comment type="caution">
    <text evidence="1">The sequence shown here is derived from an EMBL/GenBank/DDBJ whole genome shotgun (WGS) entry which is preliminary data.</text>
</comment>
<evidence type="ECO:0000313" key="2">
    <source>
        <dbReference type="Proteomes" id="UP000078419"/>
    </source>
</evidence>
<evidence type="ECO:0000313" key="1">
    <source>
        <dbReference type="EMBL" id="SBO14800.1"/>
    </source>
</evidence>
<dbReference type="EMBL" id="FLLR01000074">
    <property type="protein sequence ID" value="SBO14800.1"/>
    <property type="molecule type" value="Genomic_DNA"/>
</dbReference>